<sequence>MNARRSTDRPLAAGESRQPHGGRRTVPASADAPRRRGPACRRGGESAPLHP</sequence>
<feature type="region of interest" description="Disordered" evidence="1">
    <location>
        <begin position="1"/>
        <end position="51"/>
    </location>
</feature>
<proteinExistence type="predicted"/>
<name>A0AAW9CZ56_BURTH</name>
<dbReference type="Proteomes" id="UP001272137">
    <property type="component" value="Unassembled WGS sequence"/>
</dbReference>
<protein>
    <submittedName>
        <fullName evidence="2">Uncharacterized protein</fullName>
    </submittedName>
</protein>
<accession>A0AAW9CZ56</accession>
<evidence type="ECO:0000313" key="3">
    <source>
        <dbReference type="Proteomes" id="UP001272137"/>
    </source>
</evidence>
<evidence type="ECO:0000313" key="2">
    <source>
        <dbReference type="EMBL" id="MDW9254956.1"/>
    </source>
</evidence>
<reference evidence="2" key="1">
    <citation type="submission" date="2018-08" db="EMBL/GenBank/DDBJ databases">
        <title>Identification of Burkholderia cepacia strains that express a Burkholderia pseudomallei-like capsular polysaccharide.</title>
        <authorList>
            <person name="Burtnick M.N."/>
            <person name="Vongsouvath M."/>
            <person name="Newton P."/>
            <person name="Wuthiekanun V."/>
            <person name="Limmathurotsakul D."/>
            <person name="Brett P.J."/>
            <person name="Chantratita N."/>
            <person name="Dance D.A."/>
        </authorList>
    </citation>
    <scope>NUCLEOTIDE SEQUENCE</scope>
    <source>
        <strain evidence="2">SBXCC001</strain>
    </source>
</reference>
<gene>
    <name evidence="2" type="ORF">C7S16_3426</name>
</gene>
<dbReference type="AlphaFoldDB" id="A0AAW9CZ56"/>
<dbReference type="EMBL" id="QXCT01000002">
    <property type="protein sequence ID" value="MDW9254956.1"/>
    <property type="molecule type" value="Genomic_DNA"/>
</dbReference>
<organism evidence="2 3">
    <name type="scientific">Burkholderia thailandensis</name>
    <dbReference type="NCBI Taxonomy" id="57975"/>
    <lineage>
        <taxon>Bacteria</taxon>
        <taxon>Pseudomonadati</taxon>
        <taxon>Pseudomonadota</taxon>
        <taxon>Betaproteobacteria</taxon>
        <taxon>Burkholderiales</taxon>
        <taxon>Burkholderiaceae</taxon>
        <taxon>Burkholderia</taxon>
        <taxon>pseudomallei group</taxon>
    </lineage>
</organism>
<evidence type="ECO:0000256" key="1">
    <source>
        <dbReference type="SAM" id="MobiDB-lite"/>
    </source>
</evidence>
<comment type="caution">
    <text evidence="2">The sequence shown here is derived from an EMBL/GenBank/DDBJ whole genome shotgun (WGS) entry which is preliminary data.</text>
</comment>